<evidence type="ECO:0000313" key="2">
    <source>
        <dbReference type="EMBL" id="KAG0248687.1"/>
    </source>
</evidence>
<feature type="region of interest" description="Disordered" evidence="1">
    <location>
        <begin position="27"/>
        <end position="81"/>
    </location>
</feature>
<dbReference type="Proteomes" id="UP001194580">
    <property type="component" value="Unassembled WGS sequence"/>
</dbReference>
<keyword evidence="3" id="KW-1185">Reference proteome</keyword>
<reference evidence="2" key="1">
    <citation type="journal article" date="2020" name="Fungal Divers.">
        <title>Resolving the Mortierellaceae phylogeny through synthesis of multi-gene phylogenetics and phylogenomics.</title>
        <authorList>
            <person name="Vandepol N."/>
            <person name="Liber J."/>
            <person name="Desiro A."/>
            <person name="Na H."/>
            <person name="Kennedy M."/>
            <person name="Barry K."/>
            <person name="Grigoriev I.V."/>
            <person name="Miller A.N."/>
            <person name="O'Donnell K."/>
            <person name="Stajich J.E."/>
            <person name="Bonito G."/>
        </authorList>
    </citation>
    <scope>NUCLEOTIDE SEQUENCE</scope>
    <source>
        <strain evidence="2">NRRL 28262</strain>
    </source>
</reference>
<sequence>YLLPANNNSPNRNSDNKLKILSTRSMHNKPSQHISSYTFNSSSNSNNGSNFTNNTHRITHNSINSSTTSSSRYKTNNNKHHNSKCQRKYHLHHFCSILYKGNPSLAPEPLSASPIQPFAPNPTSTMLSFKDPKALEDYKHRQFILEHQRLQQRQELELEAMKEGKESNADQESLGSQVNTATTLRDTLQQESDRSLNLGDTTAMAMAASTGTAGRLTGHVAIATALVPSSTPLSPSAIKEV</sequence>
<feature type="compositionally biased region" description="Low complexity" evidence="1">
    <location>
        <begin position="35"/>
        <end position="76"/>
    </location>
</feature>
<accession>A0AAD4CZT9</accession>
<gene>
    <name evidence="2" type="ORF">BGZ95_007899</name>
</gene>
<proteinExistence type="predicted"/>
<protein>
    <submittedName>
        <fullName evidence="2">Uncharacterized protein</fullName>
    </submittedName>
</protein>
<comment type="caution">
    <text evidence="2">The sequence shown here is derived from an EMBL/GenBank/DDBJ whole genome shotgun (WGS) entry which is preliminary data.</text>
</comment>
<evidence type="ECO:0000313" key="3">
    <source>
        <dbReference type="Proteomes" id="UP001194580"/>
    </source>
</evidence>
<organism evidence="2 3">
    <name type="scientific">Linnemannia exigua</name>
    <dbReference type="NCBI Taxonomy" id="604196"/>
    <lineage>
        <taxon>Eukaryota</taxon>
        <taxon>Fungi</taxon>
        <taxon>Fungi incertae sedis</taxon>
        <taxon>Mucoromycota</taxon>
        <taxon>Mortierellomycotina</taxon>
        <taxon>Mortierellomycetes</taxon>
        <taxon>Mortierellales</taxon>
        <taxon>Mortierellaceae</taxon>
        <taxon>Linnemannia</taxon>
    </lineage>
</organism>
<name>A0AAD4CZT9_9FUNG</name>
<feature type="non-terminal residue" evidence="2">
    <location>
        <position position="241"/>
    </location>
</feature>
<evidence type="ECO:0000256" key="1">
    <source>
        <dbReference type="SAM" id="MobiDB-lite"/>
    </source>
</evidence>
<dbReference type="AlphaFoldDB" id="A0AAD4CZT9"/>
<dbReference type="EMBL" id="JAAAIL010003975">
    <property type="protein sequence ID" value="KAG0248687.1"/>
    <property type="molecule type" value="Genomic_DNA"/>
</dbReference>